<keyword evidence="1" id="KW-0805">Transcription regulation</keyword>
<evidence type="ECO:0000256" key="2">
    <source>
        <dbReference type="ARBA" id="ARBA00023125"/>
    </source>
</evidence>
<dbReference type="SUPFAM" id="SSF46785">
    <property type="entry name" value="Winged helix' DNA-binding domain"/>
    <property type="match status" value="1"/>
</dbReference>
<dbReference type="GO" id="GO:0006355">
    <property type="term" value="P:regulation of DNA-templated transcription"/>
    <property type="evidence" value="ECO:0007669"/>
    <property type="project" value="UniProtKB-ARBA"/>
</dbReference>
<dbReference type="SUPFAM" id="SSF54909">
    <property type="entry name" value="Dimeric alpha+beta barrel"/>
    <property type="match status" value="1"/>
</dbReference>
<dbReference type="InterPro" id="IPR019887">
    <property type="entry name" value="Tscrpt_reg_AsnC/Lrp_C"/>
</dbReference>
<dbReference type="InterPro" id="IPR011008">
    <property type="entry name" value="Dimeric_a/b-barrel"/>
</dbReference>
<dbReference type="PRINTS" id="PR00033">
    <property type="entry name" value="HTHASNC"/>
</dbReference>
<organism evidence="5 6">
    <name type="scientific">Pseudomonas gingeri</name>
    <dbReference type="NCBI Taxonomy" id="117681"/>
    <lineage>
        <taxon>Bacteria</taxon>
        <taxon>Pseudomonadati</taxon>
        <taxon>Pseudomonadota</taxon>
        <taxon>Gammaproteobacteria</taxon>
        <taxon>Pseudomonadales</taxon>
        <taxon>Pseudomonadaceae</taxon>
        <taxon>Pseudomonas</taxon>
    </lineage>
</organism>
<feature type="domain" description="HTH asnC-type" evidence="4">
    <location>
        <begin position="6"/>
        <end position="67"/>
    </location>
</feature>
<accession>A0A7Y8CLW0</accession>
<dbReference type="Gene3D" id="1.10.10.10">
    <property type="entry name" value="Winged helix-like DNA-binding domain superfamily/Winged helix DNA-binding domain"/>
    <property type="match status" value="1"/>
</dbReference>
<dbReference type="InterPro" id="IPR000485">
    <property type="entry name" value="AsnC-type_HTH_dom"/>
</dbReference>
<evidence type="ECO:0000256" key="3">
    <source>
        <dbReference type="ARBA" id="ARBA00023163"/>
    </source>
</evidence>
<dbReference type="RefSeq" id="WP_177063583.1">
    <property type="nucleotide sequence ID" value="NZ_JACAOK010000048.1"/>
</dbReference>
<dbReference type="GO" id="GO:0043565">
    <property type="term" value="F:sequence-specific DNA binding"/>
    <property type="evidence" value="ECO:0007669"/>
    <property type="project" value="InterPro"/>
</dbReference>
<dbReference type="CDD" id="cd00090">
    <property type="entry name" value="HTH_ARSR"/>
    <property type="match status" value="1"/>
</dbReference>
<sequence>MTHNTLDRGDRRILSILQRDCLTPADQIADETGMSASSVLRRIRKMRDDGVILGQVTIVDAKKVGMPLTFVTALEIERERKDLLAQLKRWLDKEDSVQQAIYTTGSADVYLIVAAKNVEAYDAITQRLVEENPNIRRVTTSVSLQTYKRGLYIPTEDDSI</sequence>
<dbReference type="InterPro" id="IPR019885">
    <property type="entry name" value="Tscrpt_reg_HTH_AsnC-type_CS"/>
</dbReference>
<keyword evidence="3" id="KW-0804">Transcription</keyword>
<dbReference type="InterPro" id="IPR036390">
    <property type="entry name" value="WH_DNA-bd_sf"/>
</dbReference>
<reference evidence="5 6" key="1">
    <citation type="submission" date="2020-04" db="EMBL/GenBank/DDBJ databases">
        <title>Molecular characterization of pseudomonads from Agaricus bisporus reveal novel blotch 2 pathogens in Western Europe.</title>
        <authorList>
            <person name="Taparia T."/>
            <person name="Krijger M."/>
            <person name="Haynes E."/>
            <person name="Elpinstone J.G."/>
            <person name="Noble R."/>
            <person name="Van Der Wolf J."/>
        </authorList>
    </citation>
    <scope>NUCLEOTIDE SEQUENCE [LARGE SCALE GENOMIC DNA]</scope>
    <source>
        <strain evidence="5 6">IPO3737</strain>
    </source>
</reference>
<dbReference type="GO" id="GO:0005829">
    <property type="term" value="C:cytosol"/>
    <property type="evidence" value="ECO:0007669"/>
    <property type="project" value="TreeGrafter"/>
</dbReference>
<dbReference type="Pfam" id="PF13412">
    <property type="entry name" value="HTH_24"/>
    <property type="match status" value="1"/>
</dbReference>
<evidence type="ECO:0000313" key="5">
    <source>
        <dbReference type="EMBL" id="NWC35000.1"/>
    </source>
</evidence>
<proteinExistence type="predicted"/>
<dbReference type="Pfam" id="PF01037">
    <property type="entry name" value="AsnC_trans_reg"/>
    <property type="match status" value="1"/>
</dbReference>
<dbReference type="Proteomes" id="UP000520592">
    <property type="component" value="Unassembled WGS sequence"/>
</dbReference>
<evidence type="ECO:0000259" key="4">
    <source>
        <dbReference type="PROSITE" id="PS50956"/>
    </source>
</evidence>
<dbReference type="AlphaFoldDB" id="A0A7Y8CLW0"/>
<dbReference type="Gene3D" id="3.30.70.920">
    <property type="match status" value="1"/>
</dbReference>
<dbReference type="PANTHER" id="PTHR30154:SF34">
    <property type="entry name" value="TRANSCRIPTIONAL REGULATOR AZLB"/>
    <property type="match status" value="1"/>
</dbReference>
<dbReference type="EMBL" id="JACAQD010000026">
    <property type="protein sequence ID" value="NWC35000.1"/>
    <property type="molecule type" value="Genomic_DNA"/>
</dbReference>
<comment type="caution">
    <text evidence="5">The sequence shown here is derived from an EMBL/GenBank/DDBJ whole genome shotgun (WGS) entry which is preliminary data.</text>
</comment>
<protein>
    <submittedName>
        <fullName evidence="5">Lrp/AsnC family transcriptional regulator</fullName>
    </submittedName>
</protein>
<gene>
    <name evidence="5" type="ORF">HX876_21675</name>
</gene>
<keyword evidence="2" id="KW-0238">DNA-binding</keyword>
<evidence type="ECO:0000313" key="6">
    <source>
        <dbReference type="Proteomes" id="UP000520592"/>
    </source>
</evidence>
<dbReference type="PANTHER" id="PTHR30154">
    <property type="entry name" value="LEUCINE-RESPONSIVE REGULATORY PROTEIN"/>
    <property type="match status" value="1"/>
</dbReference>
<dbReference type="SMART" id="SM00344">
    <property type="entry name" value="HTH_ASNC"/>
    <property type="match status" value="1"/>
</dbReference>
<evidence type="ECO:0000256" key="1">
    <source>
        <dbReference type="ARBA" id="ARBA00023015"/>
    </source>
</evidence>
<dbReference type="PROSITE" id="PS50956">
    <property type="entry name" value="HTH_ASNC_2"/>
    <property type="match status" value="1"/>
</dbReference>
<dbReference type="InterPro" id="IPR036388">
    <property type="entry name" value="WH-like_DNA-bd_sf"/>
</dbReference>
<dbReference type="GO" id="GO:0043200">
    <property type="term" value="P:response to amino acid"/>
    <property type="evidence" value="ECO:0007669"/>
    <property type="project" value="TreeGrafter"/>
</dbReference>
<dbReference type="PROSITE" id="PS00519">
    <property type="entry name" value="HTH_ASNC_1"/>
    <property type="match status" value="1"/>
</dbReference>
<dbReference type="InterPro" id="IPR011991">
    <property type="entry name" value="ArsR-like_HTH"/>
</dbReference>
<dbReference type="InterPro" id="IPR019888">
    <property type="entry name" value="Tscrpt_reg_AsnC-like"/>
</dbReference>
<name>A0A7Y8CLW0_9PSED</name>